<dbReference type="Gene3D" id="3.20.10.10">
    <property type="entry name" value="D-amino Acid Aminotransferase, subunit A, domain 2"/>
    <property type="match status" value="1"/>
</dbReference>
<dbReference type="PROSITE" id="PS51194">
    <property type="entry name" value="HELICASE_CTER"/>
    <property type="match status" value="1"/>
</dbReference>
<gene>
    <name evidence="4" type="ORF">FOXB_15969</name>
</gene>
<proteinExistence type="inferred from homology"/>
<feature type="compositionally biased region" description="Polar residues" evidence="2">
    <location>
        <begin position="663"/>
        <end position="679"/>
    </location>
</feature>
<dbReference type="InterPro" id="IPR001544">
    <property type="entry name" value="Aminotrans_IV"/>
</dbReference>
<dbReference type="PaxDb" id="5507-FOXG_05613P0"/>
<dbReference type="InterPro" id="IPR029058">
    <property type="entry name" value="AB_hydrolase_fold"/>
</dbReference>
<sequence>MATMQEIFKGFEERQARLVEDGLKNPLAHGAALIEGQITPLLDAKIPVLDQGFLHSDLTYDVPAVWDGNLFRFNDHLDRLERSCAKLRLKPPMSRSEIEQATINLISKSGIRDAYVQIIVTRGFRFVREPLPTSDTPENHFIYILVMPYIWVMPPQMQPVGGEAVVTRTVRRIPPGAIDPTIKNLQWGDLIRGLLEAQDRGSQYPFLTDGDGNITEGAGYNIIFVKDGALYTAKKGVLEGITRQSVFDVAEKAKILVYLDDVPASLAYVADEIFLCTTAGGIMPITKLDGESKGEVGPITKLIWDGYWAMHYDPRLSMVSRKYKLKPGQIGVTPPITTPYLDQLRQLLGKTMQKAKKEVRDAYKMFTSCIIAVHGLGSAAKGETKHAFDTWRTPSGQKGRLWLQQDLPAHIPDSRIFLYQYDATPTYGRGLGDFRSKSDNLLEVISNEREDDLERPILLLGHNLGGLLIKQALINAHSNPGYIAIKDATAGLVFFGTPQDTVAQTLGETAVLIAKDLGLRAEDDVVKSLQTATIFSELESWKHQVLEYDIVSFWGSSDTVVSRECASLGLPGHIAKIVELNASHRELCKFGTTDRDQYNLKIVVANIKRLYKIAIEKFESHGVWFPDTSGIETPRTSEEYGQDDLDDGVEGTQSVKTSRTDTTRQPVITPTQGSQLQADETTVQNSLIKDFGHPNAEEAPGLTGSDVEGLHITDIQEAQGNLYSRTPFTNLSLLQFDHSSPSIGDSTNSITGRSCDGLVVETVTASSKLTAKLEANVIVATPGRIFDYIRRRLVDTSQVRFFLVDDVDYFVDFSALKQLCIRVARKSPKTTQFLFFSDLSMQASEFVNDMIRSNTWEKHEVKAVELNANKIVHLLFRCSGEQEKLDIICKLPGVVQITEEGHAITNLFKATDDSEMEELLEKFETGQAKVLITKDYKTRGLDLPSSSMVINYDIPDADPYRYIRQVSRAGKAGRSGFAVNLIMDLAKFYYNL</sequence>
<dbReference type="OrthoDB" id="5086500at2759"/>
<dbReference type="PANTHER" id="PTHR42743:SF11">
    <property type="entry name" value="AMINODEOXYCHORISMATE LYASE"/>
    <property type="match status" value="1"/>
</dbReference>
<dbReference type="Gene3D" id="3.30.470.10">
    <property type="match status" value="1"/>
</dbReference>
<dbReference type="Gene3D" id="3.40.50.1820">
    <property type="entry name" value="alpha/beta hydrolase"/>
    <property type="match status" value="1"/>
</dbReference>
<reference evidence="4" key="1">
    <citation type="journal article" date="2012" name="Mol. Plant Microbe Interact.">
        <title>A highly conserved effector in Fusarium oxysporum is required for full virulence on Arabidopsis.</title>
        <authorList>
            <person name="Thatcher L.F."/>
            <person name="Gardiner D.M."/>
            <person name="Kazan K."/>
            <person name="Manners J."/>
        </authorList>
    </citation>
    <scope>NUCLEOTIDE SEQUENCE [LARGE SCALE GENOMIC DNA]</scope>
    <source>
        <strain evidence="4">Fo5176</strain>
    </source>
</reference>
<dbReference type="InterPro" id="IPR050571">
    <property type="entry name" value="Class-IV_PLP-Dep_Aminotrnsfr"/>
</dbReference>
<comment type="caution">
    <text evidence="4">The sequence shown here is derived from an EMBL/GenBank/DDBJ whole genome shotgun (WGS) entry which is preliminary data.</text>
</comment>
<dbReference type="EMBL" id="AFQF01004534">
    <property type="protein sequence ID" value="EGU73506.1"/>
    <property type="molecule type" value="Genomic_DNA"/>
</dbReference>
<dbReference type="Pfam" id="PF00271">
    <property type="entry name" value="Helicase_C"/>
    <property type="match status" value="1"/>
</dbReference>
<organism evidence="4">
    <name type="scientific">Fusarium oxysporum (strain Fo5176)</name>
    <name type="common">Fusarium vascular wilt</name>
    <dbReference type="NCBI Taxonomy" id="660025"/>
    <lineage>
        <taxon>Eukaryota</taxon>
        <taxon>Fungi</taxon>
        <taxon>Dikarya</taxon>
        <taxon>Ascomycota</taxon>
        <taxon>Pezizomycotina</taxon>
        <taxon>Sordariomycetes</taxon>
        <taxon>Hypocreomycetidae</taxon>
        <taxon>Hypocreales</taxon>
        <taxon>Nectriaceae</taxon>
        <taxon>Fusarium</taxon>
        <taxon>Fusarium oxysporum species complex</taxon>
    </lineage>
</organism>
<dbReference type="SUPFAM" id="SSF56752">
    <property type="entry name" value="D-aminoacid aminotransferase-like PLP-dependent enzymes"/>
    <property type="match status" value="1"/>
</dbReference>
<evidence type="ECO:0000256" key="2">
    <source>
        <dbReference type="SAM" id="MobiDB-lite"/>
    </source>
</evidence>
<feature type="domain" description="Helicase C-terminal" evidence="3">
    <location>
        <begin position="860"/>
        <end position="992"/>
    </location>
</feature>
<dbReference type="InterPro" id="IPR036038">
    <property type="entry name" value="Aminotransferase-like"/>
</dbReference>
<dbReference type="PANTHER" id="PTHR42743">
    <property type="entry name" value="AMINO-ACID AMINOTRANSFERASE"/>
    <property type="match status" value="1"/>
</dbReference>
<accession>F9GBD6</accession>
<dbReference type="GO" id="GO:0003824">
    <property type="term" value="F:catalytic activity"/>
    <property type="evidence" value="ECO:0007669"/>
    <property type="project" value="InterPro"/>
</dbReference>
<evidence type="ECO:0000313" key="4">
    <source>
        <dbReference type="EMBL" id="EGU73506.1"/>
    </source>
</evidence>
<dbReference type="Gene3D" id="3.40.50.300">
    <property type="entry name" value="P-loop containing nucleotide triphosphate hydrolases"/>
    <property type="match status" value="2"/>
</dbReference>
<dbReference type="SUPFAM" id="SSF52540">
    <property type="entry name" value="P-loop containing nucleoside triphosphate hydrolases"/>
    <property type="match status" value="1"/>
</dbReference>
<dbReference type="SUPFAM" id="SSF53474">
    <property type="entry name" value="alpha/beta-Hydrolases"/>
    <property type="match status" value="1"/>
</dbReference>
<dbReference type="Pfam" id="PF01063">
    <property type="entry name" value="Aminotran_4"/>
    <property type="match status" value="1"/>
</dbReference>
<feature type="compositionally biased region" description="Acidic residues" evidence="2">
    <location>
        <begin position="640"/>
        <end position="649"/>
    </location>
</feature>
<feature type="region of interest" description="Disordered" evidence="2">
    <location>
        <begin position="629"/>
        <end position="679"/>
    </location>
</feature>
<dbReference type="InterPro" id="IPR043132">
    <property type="entry name" value="BCAT-like_C"/>
</dbReference>
<dbReference type="AlphaFoldDB" id="F9GBD6"/>
<dbReference type="STRING" id="660025.F9GBD6"/>
<dbReference type="GO" id="GO:0046394">
    <property type="term" value="P:carboxylic acid biosynthetic process"/>
    <property type="evidence" value="ECO:0007669"/>
    <property type="project" value="UniProtKB-ARBA"/>
</dbReference>
<evidence type="ECO:0000256" key="1">
    <source>
        <dbReference type="ARBA" id="ARBA00009320"/>
    </source>
</evidence>
<name>F9GBD6_FUSOF</name>
<dbReference type="InterPro" id="IPR027417">
    <property type="entry name" value="P-loop_NTPase"/>
</dbReference>
<protein>
    <recommendedName>
        <fullName evidence="3">Helicase C-terminal domain-containing protein</fullName>
    </recommendedName>
</protein>
<comment type="similarity">
    <text evidence="1">Belongs to the class-IV pyridoxal-phosphate-dependent aminotransferase family.</text>
</comment>
<evidence type="ECO:0000259" key="3">
    <source>
        <dbReference type="PROSITE" id="PS51194"/>
    </source>
</evidence>
<dbReference type="InterPro" id="IPR001650">
    <property type="entry name" value="Helicase_C-like"/>
</dbReference>
<dbReference type="InterPro" id="IPR043131">
    <property type="entry name" value="BCAT-like_N"/>
</dbReference>